<dbReference type="InterPro" id="IPR056920">
    <property type="entry name" value="PRTase-CE"/>
</dbReference>
<comment type="caution">
    <text evidence="3">The sequence shown here is derived from an EMBL/GenBank/DDBJ whole genome shotgun (WGS) entry which is preliminary data.</text>
</comment>
<feature type="domain" description="ORC1/DEAH AAA+ ATPase" evidence="1">
    <location>
        <begin position="229"/>
        <end position="374"/>
    </location>
</feature>
<evidence type="ECO:0000313" key="3">
    <source>
        <dbReference type="EMBL" id="OIR02427.1"/>
    </source>
</evidence>
<dbReference type="PANTHER" id="PTHR34301:SF8">
    <property type="entry name" value="ATPASE DOMAIN-CONTAINING PROTEIN"/>
    <property type="match status" value="1"/>
</dbReference>
<dbReference type="GO" id="GO:0016887">
    <property type="term" value="F:ATP hydrolysis activity"/>
    <property type="evidence" value="ECO:0007669"/>
    <property type="project" value="InterPro"/>
</dbReference>
<feature type="domain" description="PRTase-CE" evidence="2">
    <location>
        <begin position="622"/>
        <end position="886"/>
    </location>
</feature>
<dbReference type="PANTHER" id="PTHR34301">
    <property type="entry name" value="DNA-BINDING PROTEIN-RELATED"/>
    <property type="match status" value="1"/>
</dbReference>
<organism evidence="3">
    <name type="scientific">mine drainage metagenome</name>
    <dbReference type="NCBI Taxonomy" id="410659"/>
    <lineage>
        <taxon>unclassified sequences</taxon>
        <taxon>metagenomes</taxon>
        <taxon>ecological metagenomes</taxon>
    </lineage>
</organism>
<dbReference type="SUPFAM" id="SSF53271">
    <property type="entry name" value="PRTase-like"/>
    <property type="match status" value="1"/>
</dbReference>
<dbReference type="EMBL" id="MLJW01000074">
    <property type="protein sequence ID" value="OIR02427.1"/>
    <property type="molecule type" value="Genomic_DNA"/>
</dbReference>
<evidence type="ECO:0000259" key="1">
    <source>
        <dbReference type="Pfam" id="PF13401"/>
    </source>
</evidence>
<sequence length="889" mass="99815">MDQIERLITCNDARFKIFFDQLAEDVAEIDAVCNESFSFFTQSIIKPFISSVQIAMLALQDSAADRFHCELVTARKSIKAAEKRYPLHEPNRYVTFKIPMINLGPGIAVDVVAEIDCGEKNQALLLENPEQRLGDIPPGDFALLIPVCIVQSAKQVRMTIQLEWRQLFGSVASYIFDVEIDGQDSTVDWSKLEELEPYSLEVAEGDTFVGRVAKVKSIGNRLLKKPMSSTYITGQKRIGKTSLAHAALEYANEMSQLNDFHYLYLEYGEYCASSPEITVKSLGDNIFNFMQQYLEPGSQIQSPDFLGSLSQLNVVAKLLASQSPSKRFVIVLDEFDEIHPEMYRLGALAETFFANLRTLASRSNLAFILVGGEKMPFIIGAQGDQLNKFVREPLDYFSRSTEWEEYCQLVKKPVVGLLNWDDAAINELFNLTNGHPYYTNLLCSKIVAISVKERDTEIIASDVRHALNVLVSELDTNSFAHMWKDGINAEREQAEVTELKRLRMLVAVGRTLRNNDRSTSALFKNLGVVRLQEHEGAPILEDFLRRDILRDKKGELYCSVPLFEKWLIEIGVTCLIASTLADDLEVELQHAEDAAYVSAGEIQALAELWPLYRSQHVGSEAVRAWLDQVTSFQDQRLLFKLLKNVRFMSVPEIEHKLESAHTKVVRPIVGVSPIEKRTDKRRDIWITYLSGPGKSGLQYARMYAKVNSISTECIVDQATVERRLRNSDENFVKPKVILVVDDVVGSGKTLSEGAVELGEKCGALLTNLSIPIVGIIIISTEDGERKIVSSIKSTKFLPMTLHVCEYVSPVSYAFPAYEIGPWSTSEERDRAKALCTRLGTGLYKDPLGYNGQGLLLVMPDTCPNNSLPILYKTKPGLPNWKALFPRPTT</sequence>
<name>A0A1J5S342_9ZZZZ</name>
<reference evidence="3" key="1">
    <citation type="submission" date="2016-10" db="EMBL/GenBank/DDBJ databases">
        <title>Sequence of Gallionella enrichment culture.</title>
        <authorList>
            <person name="Poehlein A."/>
            <person name="Muehling M."/>
            <person name="Daniel R."/>
        </authorList>
    </citation>
    <scope>NUCLEOTIDE SEQUENCE</scope>
</reference>
<dbReference type="Pfam" id="PF13401">
    <property type="entry name" value="AAA_22"/>
    <property type="match status" value="1"/>
</dbReference>
<dbReference type="InterPro" id="IPR029057">
    <property type="entry name" value="PRTase-like"/>
</dbReference>
<gene>
    <name evidence="3" type="ORF">GALL_153770</name>
</gene>
<proteinExistence type="predicted"/>
<dbReference type="SUPFAM" id="SSF52540">
    <property type="entry name" value="P-loop containing nucleoside triphosphate hydrolases"/>
    <property type="match status" value="1"/>
</dbReference>
<dbReference type="InterPro" id="IPR027417">
    <property type="entry name" value="P-loop_NTPase"/>
</dbReference>
<protein>
    <submittedName>
        <fullName evidence="3">Archaeal ATPase</fullName>
    </submittedName>
</protein>
<evidence type="ECO:0000259" key="2">
    <source>
        <dbReference type="Pfam" id="PF24390"/>
    </source>
</evidence>
<dbReference type="InterPro" id="IPR049945">
    <property type="entry name" value="AAA_22"/>
</dbReference>
<dbReference type="Pfam" id="PF24390">
    <property type="entry name" value="PRTase-CE"/>
    <property type="match status" value="1"/>
</dbReference>
<accession>A0A1J5S342</accession>
<dbReference type="AlphaFoldDB" id="A0A1J5S342"/>
<dbReference type="Gene3D" id="3.40.50.300">
    <property type="entry name" value="P-loop containing nucleotide triphosphate hydrolases"/>
    <property type="match status" value="1"/>
</dbReference>